<evidence type="ECO:0000256" key="1">
    <source>
        <dbReference type="SAM" id="MobiDB-lite"/>
    </source>
</evidence>
<evidence type="ECO:0000313" key="3">
    <source>
        <dbReference type="Proteomes" id="UP000236321"/>
    </source>
</evidence>
<feature type="compositionally biased region" description="Basic and acidic residues" evidence="1">
    <location>
        <begin position="10"/>
        <end position="27"/>
    </location>
</feature>
<sequence>MANAAGKTTDLAEKVGELKKPETDRDSGDHRFDQFGLVLGFKSYPKRQAIIIPKILWGVT</sequence>
<accession>A0A2H6BRH4</accession>
<name>A0A2H6BRH4_MICAE</name>
<gene>
    <name evidence="2" type="ORF">BGM30_18890</name>
</gene>
<protein>
    <submittedName>
        <fullName evidence="2">Uncharacterized protein</fullName>
    </submittedName>
</protein>
<dbReference type="EMBL" id="BEYQ01000005">
    <property type="protein sequence ID" value="GBD52796.1"/>
    <property type="molecule type" value="Genomic_DNA"/>
</dbReference>
<comment type="caution">
    <text evidence="2">The sequence shown here is derived from an EMBL/GenBank/DDBJ whole genome shotgun (WGS) entry which is preliminary data.</text>
</comment>
<dbReference type="Proteomes" id="UP000236321">
    <property type="component" value="Unassembled WGS sequence"/>
</dbReference>
<dbReference type="RefSeq" id="WP_238142369.1">
    <property type="nucleotide sequence ID" value="NZ_BEIU01000010.1"/>
</dbReference>
<feature type="region of interest" description="Disordered" evidence="1">
    <location>
        <begin position="1"/>
        <end position="27"/>
    </location>
</feature>
<dbReference type="AlphaFoldDB" id="A0A2H6BRH4"/>
<evidence type="ECO:0000313" key="2">
    <source>
        <dbReference type="EMBL" id="GBD52796.1"/>
    </source>
</evidence>
<organism evidence="2 3">
    <name type="scientific">Microcystis aeruginosa NIES-298</name>
    <dbReference type="NCBI Taxonomy" id="449468"/>
    <lineage>
        <taxon>Bacteria</taxon>
        <taxon>Bacillati</taxon>
        <taxon>Cyanobacteriota</taxon>
        <taxon>Cyanophyceae</taxon>
        <taxon>Oscillatoriophycideae</taxon>
        <taxon>Chroococcales</taxon>
        <taxon>Microcystaceae</taxon>
        <taxon>Microcystis</taxon>
    </lineage>
</organism>
<proteinExistence type="predicted"/>
<reference evidence="3" key="1">
    <citation type="submission" date="2017-12" db="EMBL/GenBank/DDBJ databases">
        <title>Improved Draft Genome Sequence of Microcystis aeruginosa NIES-298, a Microcystin-Producing Cyanobacterium from Lake Kasumigaura, Japan.</title>
        <authorList>
            <person name="Yamaguchi H."/>
            <person name="Suzuki S."/>
            <person name="Kawachi M."/>
        </authorList>
    </citation>
    <scope>NUCLEOTIDE SEQUENCE [LARGE SCALE GENOMIC DNA]</scope>
    <source>
        <strain evidence="3">NIES-298</strain>
    </source>
</reference>